<evidence type="ECO:0000313" key="2">
    <source>
        <dbReference type="Proteomes" id="UP000784286"/>
    </source>
</evidence>
<accession>A0A948TNR6</accession>
<sequence length="182" mass="21013">MNYTTLRKRLSGRLHEDDIHEITFYAQGIEDEPVKSALYTLLFDEDKRIAENAAWVFAHFDLHSNQWLYPRHNELIDEAMRTPSGTKRRLLLGLLLRQPFTENGFRTDFFDFCLRCIVASDEPTAVRCLSVKLACEQCKFSPELLSELRTTLEMLEPESLSAGMKTARRNTLKSISGLIKAR</sequence>
<reference evidence="1" key="2">
    <citation type="submission" date="2021-04" db="EMBL/GenBank/DDBJ databases">
        <authorList>
            <person name="Gilroy R."/>
        </authorList>
    </citation>
    <scope>NUCLEOTIDE SEQUENCE</scope>
    <source>
        <strain evidence="1">8470</strain>
    </source>
</reference>
<dbReference type="AlphaFoldDB" id="A0A948TNR6"/>
<name>A0A948TNR6_9BACT</name>
<protein>
    <submittedName>
        <fullName evidence="1">Uncharacterized protein</fullName>
    </submittedName>
</protein>
<dbReference type="Proteomes" id="UP000784286">
    <property type="component" value="Unassembled WGS sequence"/>
</dbReference>
<proteinExistence type="predicted"/>
<comment type="caution">
    <text evidence="1">The sequence shown here is derived from an EMBL/GenBank/DDBJ whole genome shotgun (WGS) entry which is preliminary data.</text>
</comment>
<organism evidence="1 2">
    <name type="scientific">Candidatus Phocaeicola excrementipullorum</name>
    <dbReference type="NCBI Taxonomy" id="2838731"/>
    <lineage>
        <taxon>Bacteria</taxon>
        <taxon>Pseudomonadati</taxon>
        <taxon>Bacteroidota</taxon>
        <taxon>Bacteroidia</taxon>
        <taxon>Bacteroidales</taxon>
        <taxon>Bacteroidaceae</taxon>
        <taxon>Phocaeicola</taxon>
    </lineage>
</organism>
<reference evidence="1" key="1">
    <citation type="journal article" date="2021" name="PeerJ">
        <title>Extensive microbial diversity within the chicken gut microbiome revealed by metagenomics and culture.</title>
        <authorList>
            <person name="Gilroy R."/>
            <person name="Ravi A."/>
            <person name="Getino M."/>
            <person name="Pursley I."/>
            <person name="Horton D.L."/>
            <person name="Alikhan N.F."/>
            <person name="Baker D."/>
            <person name="Gharbi K."/>
            <person name="Hall N."/>
            <person name="Watson M."/>
            <person name="Adriaenssens E.M."/>
            <person name="Foster-Nyarko E."/>
            <person name="Jarju S."/>
            <person name="Secka A."/>
            <person name="Antonio M."/>
            <person name="Oren A."/>
            <person name="Chaudhuri R.R."/>
            <person name="La Ragione R."/>
            <person name="Hildebrand F."/>
            <person name="Pallen M.J."/>
        </authorList>
    </citation>
    <scope>NUCLEOTIDE SEQUENCE</scope>
    <source>
        <strain evidence="1">8470</strain>
    </source>
</reference>
<gene>
    <name evidence="1" type="ORF">H9928_08760</name>
</gene>
<dbReference type="EMBL" id="JAHLFJ010000079">
    <property type="protein sequence ID" value="MBU3856626.1"/>
    <property type="molecule type" value="Genomic_DNA"/>
</dbReference>
<evidence type="ECO:0000313" key="1">
    <source>
        <dbReference type="EMBL" id="MBU3856626.1"/>
    </source>
</evidence>